<dbReference type="GO" id="GO:0032259">
    <property type="term" value="P:methylation"/>
    <property type="evidence" value="ECO:0007669"/>
    <property type="project" value="UniProtKB-KW"/>
</dbReference>
<dbReference type="InterPro" id="IPR013216">
    <property type="entry name" value="Methyltransf_11"/>
</dbReference>
<comment type="caution">
    <text evidence="3">The sequence shown here is derived from an EMBL/GenBank/DDBJ whole genome shotgun (WGS) entry which is preliminary data.</text>
</comment>
<evidence type="ECO:0000313" key="4">
    <source>
        <dbReference type="Proteomes" id="UP000320888"/>
    </source>
</evidence>
<dbReference type="InterPro" id="IPR029063">
    <property type="entry name" value="SAM-dependent_MTases_sf"/>
</dbReference>
<sequence length="292" mass="33340">MTSTVEENIGEDNSVIRSTYERQLQGYWDTKTTDDINLLLGAEDGLYHHHYGVGGYDPAVLAAPPERREALILREMHRMENAETELILDALGDIPAGARGMDAGSGRGGTSFMVTERFGCRMDGVNFCAHHIAFAERVAKERGWDDRVQFHYANMLQTPFADESFDFIVSNETTMYVDLHDLFAEFARLLRPGGRYVCVTWCRNETVADRSDASRRIDEHYVSRMHRRGTYFQAMAANGLVPFHVGRHTAEAIPYWELRDHSERRTGVEKPFLEGYREGSMDYLVIGCERVR</sequence>
<dbReference type="Gene3D" id="3.40.50.150">
    <property type="entry name" value="Vaccinia Virus protein VP39"/>
    <property type="match status" value="1"/>
</dbReference>
<keyword evidence="3" id="KW-0489">Methyltransferase</keyword>
<keyword evidence="1 3" id="KW-0808">Transferase</keyword>
<evidence type="ECO:0000259" key="2">
    <source>
        <dbReference type="Pfam" id="PF08241"/>
    </source>
</evidence>
<keyword evidence="4" id="KW-1185">Reference proteome</keyword>
<proteinExistence type="predicted"/>
<dbReference type="AlphaFoldDB" id="A0A553ZLM1"/>
<dbReference type="PANTHER" id="PTHR44068:SF11">
    <property type="entry name" value="GERANYL DIPHOSPHATE 2-C-METHYLTRANSFERASE"/>
    <property type="match status" value="1"/>
</dbReference>
<dbReference type="SUPFAM" id="SSF53335">
    <property type="entry name" value="S-adenosyl-L-methionine-dependent methyltransferases"/>
    <property type="match status" value="1"/>
</dbReference>
<feature type="domain" description="Methyltransferase type 11" evidence="2">
    <location>
        <begin position="102"/>
        <end position="198"/>
    </location>
</feature>
<evidence type="ECO:0000313" key="3">
    <source>
        <dbReference type="EMBL" id="TSB42362.1"/>
    </source>
</evidence>
<dbReference type="CDD" id="cd02440">
    <property type="entry name" value="AdoMet_MTases"/>
    <property type="match status" value="1"/>
</dbReference>
<dbReference type="GO" id="GO:0008757">
    <property type="term" value="F:S-adenosylmethionine-dependent methyltransferase activity"/>
    <property type="evidence" value="ECO:0007669"/>
    <property type="project" value="InterPro"/>
</dbReference>
<dbReference type="Pfam" id="PF08241">
    <property type="entry name" value="Methyltransf_11"/>
    <property type="match status" value="1"/>
</dbReference>
<dbReference type="InterPro" id="IPR050447">
    <property type="entry name" value="Erg6_SMT_methyltransf"/>
</dbReference>
<accession>A0A553ZLM1</accession>
<name>A0A553ZLM1_9ACTN</name>
<organism evidence="3 4">
    <name type="scientific">Streptomyces benahoarensis</name>
    <dbReference type="NCBI Taxonomy" id="2595054"/>
    <lineage>
        <taxon>Bacteria</taxon>
        <taxon>Bacillati</taxon>
        <taxon>Actinomycetota</taxon>
        <taxon>Actinomycetes</taxon>
        <taxon>Kitasatosporales</taxon>
        <taxon>Streptomycetaceae</taxon>
        <taxon>Streptomyces</taxon>
    </lineage>
</organism>
<dbReference type="RefSeq" id="WP_143942221.1">
    <property type="nucleotide sequence ID" value="NZ_VKLS01000088.1"/>
</dbReference>
<dbReference type="EMBL" id="VKLS01000088">
    <property type="protein sequence ID" value="TSB42362.1"/>
    <property type="molecule type" value="Genomic_DNA"/>
</dbReference>
<dbReference type="PANTHER" id="PTHR44068">
    <property type="entry name" value="ZGC:194242"/>
    <property type="match status" value="1"/>
</dbReference>
<dbReference type="OrthoDB" id="3279989at2"/>
<reference evidence="3 4" key="1">
    <citation type="submission" date="2019-07" db="EMBL/GenBank/DDBJ databases">
        <title>Draft genome for Streptomyces benahoarensis MZ03-48.</title>
        <authorList>
            <person name="Gonzalez-Pimentel J.L."/>
        </authorList>
    </citation>
    <scope>NUCLEOTIDE SEQUENCE [LARGE SCALE GENOMIC DNA]</scope>
    <source>
        <strain evidence="3 4">MZ03-48</strain>
    </source>
</reference>
<protein>
    <submittedName>
        <fullName evidence="3">Class I SAM-dependent methyltransferase</fullName>
    </submittedName>
</protein>
<gene>
    <name evidence="3" type="ORF">FNZ23_10260</name>
</gene>
<dbReference type="Proteomes" id="UP000320888">
    <property type="component" value="Unassembled WGS sequence"/>
</dbReference>
<evidence type="ECO:0000256" key="1">
    <source>
        <dbReference type="ARBA" id="ARBA00022679"/>
    </source>
</evidence>